<gene>
    <name evidence="2" type="ORF">OQ497_00990</name>
</gene>
<keyword evidence="1" id="KW-1133">Transmembrane helix</keyword>
<evidence type="ECO:0000256" key="1">
    <source>
        <dbReference type="SAM" id="Phobius"/>
    </source>
</evidence>
<dbReference type="NCBIfam" id="NF006749">
    <property type="entry name" value="PRK09272.1-2"/>
    <property type="match status" value="1"/>
</dbReference>
<feature type="transmembrane region" description="Helical" evidence="1">
    <location>
        <begin position="29"/>
        <end position="47"/>
    </location>
</feature>
<dbReference type="InterPro" id="IPR058117">
    <property type="entry name" value="BV97_02767-like"/>
</dbReference>
<feature type="transmembrane region" description="Helical" evidence="1">
    <location>
        <begin position="59"/>
        <end position="80"/>
    </location>
</feature>
<protein>
    <submittedName>
        <fullName evidence="2">DUF3147 family protein</fullName>
    </submittedName>
</protein>
<keyword evidence="1" id="KW-0812">Transmembrane</keyword>
<proteinExistence type="predicted"/>
<dbReference type="Proteomes" id="UP001301152">
    <property type="component" value="Unassembled WGS sequence"/>
</dbReference>
<name>A0ABT3QB95_9PROT</name>
<accession>A0ABT3QB95</accession>
<dbReference type="EMBL" id="JAPIUZ010000001">
    <property type="protein sequence ID" value="MCX2562545.1"/>
    <property type="molecule type" value="Genomic_DNA"/>
</dbReference>
<keyword evidence="1" id="KW-0472">Membrane</keyword>
<organism evidence="2 3">
    <name type="scientific">Acetobacter thailandicus</name>
    <dbReference type="NCBI Taxonomy" id="1502842"/>
    <lineage>
        <taxon>Bacteria</taxon>
        <taxon>Pseudomonadati</taxon>
        <taxon>Pseudomonadota</taxon>
        <taxon>Alphaproteobacteria</taxon>
        <taxon>Acetobacterales</taxon>
        <taxon>Acetobacteraceae</taxon>
        <taxon>Acetobacter</taxon>
    </lineage>
</organism>
<sequence>MFFLIKVILSGLIVAIVSGVAKRYPAFGALIASLPFISILGMIWLWTETHDADGMKQHTYATFWYILPSLPMFLFIPWLMEKKVSFYPALLSGCLLTIVLYVITAWGLSLIKPTP</sequence>
<evidence type="ECO:0000313" key="2">
    <source>
        <dbReference type="EMBL" id="MCX2562545.1"/>
    </source>
</evidence>
<feature type="transmembrane region" description="Helical" evidence="1">
    <location>
        <begin position="86"/>
        <end position="111"/>
    </location>
</feature>
<evidence type="ECO:0000313" key="3">
    <source>
        <dbReference type="Proteomes" id="UP001301152"/>
    </source>
</evidence>
<keyword evidence="3" id="KW-1185">Reference proteome</keyword>
<reference evidence="2 3" key="1">
    <citation type="submission" date="2022-11" db="EMBL/GenBank/DDBJ databases">
        <title>Genome sequencing of Acetobacter type strain.</title>
        <authorList>
            <person name="Heo J."/>
            <person name="Lee D."/>
            <person name="Han B.-H."/>
            <person name="Hong S.-B."/>
            <person name="Kwon S.-W."/>
        </authorList>
    </citation>
    <scope>NUCLEOTIDE SEQUENCE [LARGE SCALE GENOMIC DNA]</scope>
    <source>
        <strain evidence="2 3">KACC 21253</strain>
    </source>
</reference>
<comment type="caution">
    <text evidence="2">The sequence shown here is derived from an EMBL/GenBank/DDBJ whole genome shotgun (WGS) entry which is preliminary data.</text>
</comment>
<dbReference type="RefSeq" id="WP_173559377.1">
    <property type="nucleotide sequence ID" value="NZ_JAPIUZ010000001.1"/>
</dbReference>